<feature type="chain" id="PRO_5047541801" description="SLA1 homology domain-containing protein" evidence="2">
    <location>
        <begin position="19"/>
        <end position="395"/>
    </location>
</feature>
<dbReference type="EMBL" id="JBHUIT010000002">
    <property type="protein sequence ID" value="MFD2255486.1"/>
    <property type="molecule type" value="Genomic_DNA"/>
</dbReference>
<evidence type="ECO:0008006" key="5">
    <source>
        <dbReference type="Google" id="ProtNLM"/>
    </source>
</evidence>
<evidence type="ECO:0000313" key="4">
    <source>
        <dbReference type="Proteomes" id="UP001597375"/>
    </source>
</evidence>
<dbReference type="RefSeq" id="WP_386818144.1">
    <property type="nucleotide sequence ID" value="NZ_JBHUIT010000002.1"/>
</dbReference>
<protein>
    <recommendedName>
        <fullName evidence="5">SLA1 homology domain-containing protein</fullName>
    </recommendedName>
</protein>
<sequence length="395" mass="44224">MMKTRSLLLLLATASHLAAHHIDRVWTDERGRSTKAILLKVENNCAILKLPDGREAPFPLEKLSKVDQAFIEKFGLDGHDEDPEESEQREAPNFDSPWPERVTFEGDPEINVVEEDADAKTFIYESANYRYNCDVRLSKTVVKGFAVMFEATHQYVRELPLAVSGGKKKDGKYQIYLFETAEDYLEAGGPPNSAGVFIGGKNIILVPLTSLGVQKVGSGYMLDRDKSSKTLPHEMVHQLTPNQYFNIGARGWFSEGIAEYVALTPYRSGSFNVRSNFKPILEYATGYGEKGRGGRALGDEIEIGSLKTFMLQDYSTFLDDAQINYGCSLLLANYFFHMDRDGDGARIKKFLQALNAGKEGEEALEVLLDGQTFEELEEEIGKAYSRKGVDFIFSK</sequence>
<evidence type="ECO:0000256" key="2">
    <source>
        <dbReference type="SAM" id="SignalP"/>
    </source>
</evidence>
<accession>A0ABW5D7B4</accession>
<evidence type="ECO:0000313" key="3">
    <source>
        <dbReference type="EMBL" id="MFD2255486.1"/>
    </source>
</evidence>
<comment type="caution">
    <text evidence="3">The sequence shown here is derived from an EMBL/GenBank/DDBJ whole genome shotgun (WGS) entry which is preliminary data.</text>
</comment>
<feature type="signal peptide" evidence="2">
    <location>
        <begin position="1"/>
        <end position="18"/>
    </location>
</feature>
<proteinExistence type="predicted"/>
<evidence type="ECO:0000256" key="1">
    <source>
        <dbReference type="SAM" id="MobiDB-lite"/>
    </source>
</evidence>
<organism evidence="3 4">
    <name type="scientific">Luteolibacter algae</name>
    <dbReference type="NCBI Taxonomy" id="454151"/>
    <lineage>
        <taxon>Bacteria</taxon>
        <taxon>Pseudomonadati</taxon>
        <taxon>Verrucomicrobiota</taxon>
        <taxon>Verrucomicrobiia</taxon>
        <taxon>Verrucomicrobiales</taxon>
        <taxon>Verrucomicrobiaceae</taxon>
        <taxon>Luteolibacter</taxon>
    </lineage>
</organism>
<feature type="region of interest" description="Disordered" evidence="1">
    <location>
        <begin position="77"/>
        <end position="100"/>
    </location>
</feature>
<dbReference type="Proteomes" id="UP001597375">
    <property type="component" value="Unassembled WGS sequence"/>
</dbReference>
<reference evidence="4" key="1">
    <citation type="journal article" date="2019" name="Int. J. Syst. Evol. Microbiol.">
        <title>The Global Catalogue of Microorganisms (GCM) 10K type strain sequencing project: providing services to taxonomists for standard genome sequencing and annotation.</title>
        <authorList>
            <consortium name="The Broad Institute Genomics Platform"/>
            <consortium name="The Broad Institute Genome Sequencing Center for Infectious Disease"/>
            <person name="Wu L."/>
            <person name="Ma J."/>
        </authorList>
    </citation>
    <scope>NUCLEOTIDE SEQUENCE [LARGE SCALE GENOMIC DNA]</scope>
    <source>
        <strain evidence="4">CGMCC 4.7106</strain>
    </source>
</reference>
<gene>
    <name evidence="3" type="ORF">ACFSSA_02255</name>
</gene>
<keyword evidence="2" id="KW-0732">Signal</keyword>
<dbReference type="Gene3D" id="2.30.30.700">
    <property type="entry name" value="SLA1 homology domain 1"/>
    <property type="match status" value="1"/>
</dbReference>
<name>A0ABW5D7B4_9BACT</name>
<keyword evidence="4" id="KW-1185">Reference proteome</keyword>